<dbReference type="Proteomes" id="UP000663722">
    <property type="component" value="Chromosome"/>
</dbReference>
<dbReference type="Pfam" id="PF08241">
    <property type="entry name" value="Methyltransf_11"/>
    <property type="match status" value="1"/>
</dbReference>
<dbReference type="Gene3D" id="3.40.50.150">
    <property type="entry name" value="Vaccinia Virus protein VP39"/>
    <property type="match status" value="1"/>
</dbReference>
<protein>
    <submittedName>
        <fullName evidence="2">Methyltransferase domain-containing protein</fullName>
    </submittedName>
</protein>
<dbReference type="InterPro" id="IPR029063">
    <property type="entry name" value="SAM-dependent_MTases_sf"/>
</dbReference>
<accession>A0A975GPH3</accession>
<organism evidence="2 3">
    <name type="scientific">Desulfonema magnum</name>
    <dbReference type="NCBI Taxonomy" id="45655"/>
    <lineage>
        <taxon>Bacteria</taxon>
        <taxon>Pseudomonadati</taxon>
        <taxon>Thermodesulfobacteriota</taxon>
        <taxon>Desulfobacteria</taxon>
        <taxon>Desulfobacterales</taxon>
        <taxon>Desulfococcaceae</taxon>
        <taxon>Desulfonema</taxon>
    </lineage>
</organism>
<evidence type="ECO:0000313" key="3">
    <source>
        <dbReference type="Proteomes" id="UP000663722"/>
    </source>
</evidence>
<dbReference type="GO" id="GO:0032259">
    <property type="term" value="P:methylation"/>
    <property type="evidence" value="ECO:0007669"/>
    <property type="project" value="UniProtKB-KW"/>
</dbReference>
<keyword evidence="2" id="KW-0489">Methyltransferase</keyword>
<proteinExistence type="predicted"/>
<keyword evidence="3" id="KW-1185">Reference proteome</keyword>
<dbReference type="EMBL" id="CP061800">
    <property type="protein sequence ID" value="QTA87913.1"/>
    <property type="molecule type" value="Genomic_DNA"/>
</dbReference>
<gene>
    <name evidence="2" type="ORF">dnm_039530</name>
</gene>
<dbReference type="GO" id="GO:0008757">
    <property type="term" value="F:S-adenosylmethionine-dependent methyltransferase activity"/>
    <property type="evidence" value="ECO:0007669"/>
    <property type="project" value="InterPro"/>
</dbReference>
<dbReference type="AlphaFoldDB" id="A0A975GPH3"/>
<sequence length="361" mass="41729">MGRRQKFRINLSGLQNDLSIAREKFQSRTFSEAFDIYEQLIAAYPKQAVELLAEVYDCYQRFPYKDRYNLYQARQFDFGIKPSDKVLDIGSGHIPFPLATHLADIALEDHKYGRAGVPFKYVEGKPVFECSVEDTPFEDKEFDFVYCSHVLEHSQHPEKACQELMRIGKKGYIETPTKGKDIFFDQAKVSNHKICVEEFNSRLIFTEYTPDEIEGMQCNVLMQIHSNPQTIREKAFSALMYLKPCLINTMFLWSDKFEYEVRKFFTDVGDKDKKKASVNKGTVGKENNDNSELDCYLDSISGISSYNNQNPLIILTDKLFNSGYLDEAKKVCDLIVNQFGENPAVINLTECIRNKQKQMNQ</sequence>
<feature type="domain" description="Methyltransferase type 11" evidence="1">
    <location>
        <begin position="127"/>
        <end position="171"/>
    </location>
</feature>
<reference evidence="2" key="1">
    <citation type="journal article" date="2021" name="Microb. Physiol.">
        <title>Proteogenomic Insights into the Physiology of Marine, Sulfate-Reducing, Filamentous Desulfonema limicola and Desulfonema magnum.</title>
        <authorList>
            <person name="Schnaars V."/>
            <person name="Wohlbrand L."/>
            <person name="Scheve S."/>
            <person name="Hinrichs C."/>
            <person name="Reinhardt R."/>
            <person name="Rabus R."/>
        </authorList>
    </citation>
    <scope>NUCLEOTIDE SEQUENCE</scope>
    <source>
        <strain evidence="2">4be13</strain>
    </source>
</reference>
<dbReference type="InterPro" id="IPR013216">
    <property type="entry name" value="Methyltransf_11"/>
</dbReference>
<name>A0A975GPH3_9BACT</name>
<keyword evidence="2" id="KW-0808">Transferase</keyword>
<evidence type="ECO:0000313" key="2">
    <source>
        <dbReference type="EMBL" id="QTA87913.1"/>
    </source>
</evidence>
<dbReference type="SUPFAM" id="SSF53335">
    <property type="entry name" value="S-adenosyl-L-methionine-dependent methyltransferases"/>
    <property type="match status" value="1"/>
</dbReference>
<dbReference type="CDD" id="cd02440">
    <property type="entry name" value="AdoMet_MTases"/>
    <property type="match status" value="1"/>
</dbReference>
<evidence type="ECO:0000259" key="1">
    <source>
        <dbReference type="Pfam" id="PF08241"/>
    </source>
</evidence>
<dbReference type="KEGG" id="dmm:dnm_039530"/>